<evidence type="ECO:0000256" key="1">
    <source>
        <dbReference type="SAM" id="MobiDB-lite"/>
    </source>
</evidence>
<reference evidence="2" key="1">
    <citation type="journal article" date="2019" name="Sci. Rep.">
        <title>Draft genome of Tanacetum cinerariifolium, the natural source of mosquito coil.</title>
        <authorList>
            <person name="Yamashiro T."/>
            <person name="Shiraishi A."/>
            <person name="Satake H."/>
            <person name="Nakayama K."/>
        </authorList>
    </citation>
    <scope>NUCLEOTIDE SEQUENCE</scope>
</reference>
<dbReference type="EMBL" id="BKCJ010367814">
    <property type="protein sequence ID" value="GFA09304.1"/>
    <property type="molecule type" value="Genomic_DNA"/>
</dbReference>
<name>A0A699J5Q9_TANCI</name>
<organism evidence="2">
    <name type="scientific">Tanacetum cinerariifolium</name>
    <name type="common">Dalmatian daisy</name>
    <name type="synonym">Chrysanthemum cinerariifolium</name>
    <dbReference type="NCBI Taxonomy" id="118510"/>
    <lineage>
        <taxon>Eukaryota</taxon>
        <taxon>Viridiplantae</taxon>
        <taxon>Streptophyta</taxon>
        <taxon>Embryophyta</taxon>
        <taxon>Tracheophyta</taxon>
        <taxon>Spermatophyta</taxon>
        <taxon>Magnoliopsida</taxon>
        <taxon>eudicotyledons</taxon>
        <taxon>Gunneridae</taxon>
        <taxon>Pentapetalae</taxon>
        <taxon>asterids</taxon>
        <taxon>campanulids</taxon>
        <taxon>Asterales</taxon>
        <taxon>Asteraceae</taxon>
        <taxon>Asteroideae</taxon>
        <taxon>Anthemideae</taxon>
        <taxon>Anthemidinae</taxon>
        <taxon>Tanacetum</taxon>
    </lineage>
</organism>
<gene>
    <name evidence="2" type="ORF">Tci_581276</name>
</gene>
<proteinExistence type="predicted"/>
<accession>A0A699J5Q9</accession>
<sequence>MAKEKHMSSKVHHRAETESVVACVSTGHLDMVVAIIGAASLILNVVHAANKDAAAHTPDPYLKALEVLNVSKEQMSHFAPQQDEGKDEQSTVWDGRHAKMRKLLTDVTSPEQQ</sequence>
<feature type="region of interest" description="Disordered" evidence="1">
    <location>
        <begin position="75"/>
        <end position="96"/>
    </location>
</feature>
<comment type="caution">
    <text evidence="2">The sequence shown here is derived from an EMBL/GenBank/DDBJ whole genome shotgun (WGS) entry which is preliminary data.</text>
</comment>
<protein>
    <submittedName>
        <fullName evidence="2">Uncharacterized protein</fullName>
    </submittedName>
</protein>
<evidence type="ECO:0000313" key="2">
    <source>
        <dbReference type="EMBL" id="GFA09304.1"/>
    </source>
</evidence>
<dbReference type="AlphaFoldDB" id="A0A699J5Q9"/>
<feature type="compositionally biased region" description="Basic and acidic residues" evidence="1">
    <location>
        <begin position="83"/>
        <end position="96"/>
    </location>
</feature>